<keyword evidence="6" id="KW-1185">Reference proteome</keyword>
<accession>A0ABZ2RI96</accession>
<gene>
    <name evidence="5" type="ORF">WG219_04345</name>
</gene>
<dbReference type="PROSITE" id="PS51186">
    <property type="entry name" value="GNAT"/>
    <property type="match status" value="1"/>
</dbReference>
<proteinExistence type="inferred from homology"/>
<reference evidence="5 6" key="1">
    <citation type="submission" date="2024-03" db="EMBL/GenBank/DDBJ databases">
        <title>Complete genome of BD2.</title>
        <authorList>
            <person name="Cao G."/>
        </authorList>
    </citation>
    <scope>NUCLEOTIDE SEQUENCE [LARGE SCALE GENOMIC DNA]</scope>
    <source>
        <strain evidence="5 6">BD2</strain>
    </source>
</reference>
<dbReference type="InterPro" id="IPR000182">
    <property type="entry name" value="GNAT_dom"/>
</dbReference>
<dbReference type="PANTHER" id="PTHR43792:SF8">
    <property type="entry name" value="[RIBOSOMAL PROTEIN US5]-ALANINE N-ACETYLTRANSFERASE"/>
    <property type="match status" value="1"/>
</dbReference>
<feature type="domain" description="N-acetyltransferase" evidence="4">
    <location>
        <begin position="25"/>
        <end position="174"/>
    </location>
</feature>
<dbReference type="SUPFAM" id="SSF55729">
    <property type="entry name" value="Acyl-CoA N-acyltransferases (Nat)"/>
    <property type="match status" value="1"/>
</dbReference>
<comment type="similarity">
    <text evidence="3">Belongs to the acetyltransferase family. RimJ subfamily.</text>
</comment>
<keyword evidence="1 5" id="KW-0808">Transferase</keyword>
<dbReference type="InterPro" id="IPR016181">
    <property type="entry name" value="Acyl_CoA_acyltransferase"/>
</dbReference>
<dbReference type="Proteomes" id="UP001476583">
    <property type="component" value="Chromosome"/>
</dbReference>
<dbReference type="EC" id="2.3.1.-" evidence="5"/>
<evidence type="ECO:0000313" key="5">
    <source>
        <dbReference type="EMBL" id="WXL26717.1"/>
    </source>
</evidence>
<dbReference type="GO" id="GO:0016746">
    <property type="term" value="F:acyltransferase activity"/>
    <property type="evidence" value="ECO:0007669"/>
    <property type="project" value="UniProtKB-KW"/>
</dbReference>
<dbReference type="Gene3D" id="3.40.630.30">
    <property type="match status" value="1"/>
</dbReference>
<dbReference type="Pfam" id="PF13302">
    <property type="entry name" value="Acetyltransf_3"/>
    <property type="match status" value="1"/>
</dbReference>
<evidence type="ECO:0000256" key="1">
    <source>
        <dbReference type="ARBA" id="ARBA00022679"/>
    </source>
</evidence>
<name>A0ABZ2RI96_ECTME</name>
<evidence type="ECO:0000313" key="6">
    <source>
        <dbReference type="Proteomes" id="UP001476583"/>
    </source>
</evidence>
<evidence type="ECO:0000259" key="4">
    <source>
        <dbReference type="PROSITE" id="PS51186"/>
    </source>
</evidence>
<dbReference type="InterPro" id="IPR051531">
    <property type="entry name" value="N-acetyltransferase"/>
</dbReference>
<dbReference type="EMBL" id="CP148074">
    <property type="protein sequence ID" value="WXL26717.1"/>
    <property type="molecule type" value="Genomic_DNA"/>
</dbReference>
<organism evidence="5 6">
    <name type="scientific">Ectopseudomonas mendocina</name>
    <name type="common">Pseudomonas mendocina</name>
    <dbReference type="NCBI Taxonomy" id="300"/>
    <lineage>
        <taxon>Bacteria</taxon>
        <taxon>Pseudomonadati</taxon>
        <taxon>Pseudomonadota</taxon>
        <taxon>Gammaproteobacteria</taxon>
        <taxon>Pseudomonadales</taxon>
        <taxon>Pseudomonadaceae</taxon>
        <taxon>Ectopseudomonas</taxon>
    </lineage>
</organism>
<protein>
    <submittedName>
        <fullName evidence="5">GNAT family N-acetyltransferase</fullName>
        <ecNumber evidence="5">2.3.1.-</ecNumber>
    </submittedName>
</protein>
<dbReference type="PANTHER" id="PTHR43792">
    <property type="entry name" value="GNAT FAMILY, PUTATIVE (AFU_ORTHOLOGUE AFUA_3G00765)-RELATED-RELATED"/>
    <property type="match status" value="1"/>
</dbReference>
<evidence type="ECO:0000256" key="3">
    <source>
        <dbReference type="ARBA" id="ARBA00038502"/>
    </source>
</evidence>
<keyword evidence="2 5" id="KW-0012">Acyltransferase</keyword>
<evidence type="ECO:0000256" key="2">
    <source>
        <dbReference type="ARBA" id="ARBA00023315"/>
    </source>
</evidence>
<sequence length="181" mass="20697">MKTLLLSAGNIQLVDMLLSSPESVADYFRRNKTHLEPSMPEREEAFYSHEFWRVQFAAYKALRVQGGALRYVLLDGAKVVGQIGFDQIIRGPFQACYLGYSMDVDYQGRGLMKEALRGALEYVTGEFGLHRVMANYEPDNVRSARLLKSLGFEREGYARKYLKLNGVWKDHILTSYLAERA</sequence>